<dbReference type="PANTHER" id="PTHR24078:SF553">
    <property type="entry name" value="DNAJ HOMOLOG SUBFAMILY B MEMBER 5"/>
    <property type="match status" value="1"/>
</dbReference>
<feature type="domain" description="J" evidence="3">
    <location>
        <begin position="4"/>
        <end position="70"/>
    </location>
</feature>
<name>A0AAN6GJQ0_9BASI</name>
<dbReference type="InterPro" id="IPR018253">
    <property type="entry name" value="DnaJ_domain_CS"/>
</dbReference>
<dbReference type="GO" id="GO:0006413">
    <property type="term" value="P:translational initiation"/>
    <property type="evidence" value="ECO:0007669"/>
    <property type="project" value="TreeGrafter"/>
</dbReference>
<dbReference type="GO" id="GO:0051087">
    <property type="term" value="F:protein-folding chaperone binding"/>
    <property type="evidence" value="ECO:0007669"/>
    <property type="project" value="TreeGrafter"/>
</dbReference>
<evidence type="ECO:0000313" key="4">
    <source>
        <dbReference type="EMBL" id="KAK0541001.1"/>
    </source>
</evidence>
<accession>A0AAN6GJQ0</accession>
<keyword evidence="1" id="KW-0143">Chaperone</keyword>
<dbReference type="PROSITE" id="PS00636">
    <property type="entry name" value="DNAJ_1"/>
    <property type="match status" value="1"/>
</dbReference>
<feature type="region of interest" description="Disordered" evidence="2">
    <location>
        <begin position="156"/>
        <end position="177"/>
    </location>
</feature>
<dbReference type="GO" id="GO:0005829">
    <property type="term" value="C:cytosol"/>
    <property type="evidence" value="ECO:0007669"/>
    <property type="project" value="TreeGrafter"/>
</dbReference>
<dbReference type="EMBL" id="JAPDMQ010000005">
    <property type="protein sequence ID" value="KAK0541001.1"/>
    <property type="molecule type" value="Genomic_DNA"/>
</dbReference>
<dbReference type="GO" id="GO:0051082">
    <property type="term" value="F:unfolded protein binding"/>
    <property type="evidence" value="ECO:0007669"/>
    <property type="project" value="InterPro"/>
</dbReference>
<dbReference type="Proteomes" id="UP001176521">
    <property type="component" value="Unassembled WGS sequence"/>
</dbReference>
<dbReference type="PROSITE" id="PS50076">
    <property type="entry name" value="DNAJ_2"/>
    <property type="match status" value="1"/>
</dbReference>
<dbReference type="SMART" id="SM00271">
    <property type="entry name" value="DnaJ"/>
    <property type="match status" value="1"/>
</dbReference>
<dbReference type="Pfam" id="PF00226">
    <property type="entry name" value="DnaJ"/>
    <property type="match status" value="1"/>
</dbReference>
<comment type="caution">
    <text evidence="4">The sequence shown here is derived from an EMBL/GenBank/DDBJ whole genome shotgun (WGS) entry which is preliminary data.</text>
</comment>
<dbReference type="InterPro" id="IPR036869">
    <property type="entry name" value="J_dom_sf"/>
</dbReference>
<dbReference type="GO" id="GO:0006457">
    <property type="term" value="P:protein folding"/>
    <property type="evidence" value="ECO:0007669"/>
    <property type="project" value="InterPro"/>
</dbReference>
<dbReference type="FunFam" id="2.60.260.20:FF:000015">
    <property type="entry name" value="Heat shock protein 40"/>
    <property type="match status" value="1"/>
</dbReference>
<protein>
    <submittedName>
        <fullName evidence="4">Molecular chaperone (DnaJ superfamily)</fullName>
    </submittedName>
</protein>
<feature type="region of interest" description="Disordered" evidence="2">
    <location>
        <begin position="342"/>
        <end position="368"/>
    </location>
</feature>
<dbReference type="Pfam" id="PF01556">
    <property type="entry name" value="DnaJ_C"/>
    <property type="match status" value="1"/>
</dbReference>
<evidence type="ECO:0000256" key="1">
    <source>
        <dbReference type="ARBA" id="ARBA00023186"/>
    </source>
</evidence>
<keyword evidence="5" id="KW-1185">Reference proteome</keyword>
<dbReference type="InterPro" id="IPR008971">
    <property type="entry name" value="HSP40/DnaJ_pept-bd"/>
</dbReference>
<dbReference type="Gene3D" id="1.10.287.110">
    <property type="entry name" value="DnaJ domain"/>
    <property type="match status" value="1"/>
</dbReference>
<evidence type="ECO:0000256" key="2">
    <source>
        <dbReference type="SAM" id="MobiDB-lite"/>
    </source>
</evidence>
<dbReference type="InterPro" id="IPR051339">
    <property type="entry name" value="DnaJ_subfamily_B"/>
</dbReference>
<evidence type="ECO:0000313" key="5">
    <source>
        <dbReference type="Proteomes" id="UP001176521"/>
    </source>
</evidence>
<evidence type="ECO:0000259" key="3">
    <source>
        <dbReference type="PROSITE" id="PS50076"/>
    </source>
</evidence>
<dbReference type="PRINTS" id="PR00625">
    <property type="entry name" value="JDOMAIN"/>
</dbReference>
<dbReference type="SUPFAM" id="SSF49493">
    <property type="entry name" value="HSP40/DnaJ peptide-binding domain"/>
    <property type="match status" value="2"/>
</dbReference>
<organism evidence="4 5">
    <name type="scientific">Tilletia horrida</name>
    <dbReference type="NCBI Taxonomy" id="155126"/>
    <lineage>
        <taxon>Eukaryota</taxon>
        <taxon>Fungi</taxon>
        <taxon>Dikarya</taxon>
        <taxon>Basidiomycota</taxon>
        <taxon>Ustilaginomycotina</taxon>
        <taxon>Exobasidiomycetes</taxon>
        <taxon>Tilletiales</taxon>
        <taxon>Tilletiaceae</taxon>
        <taxon>Tilletia</taxon>
    </lineage>
</organism>
<reference evidence="4" key="1">
    <citation type="journal article" date="2023" name="PhytoFront">
        <title>Draft Genome Resources of Seven Strains of Tilletia horrida, Causal Agent of Kernel Smut of Rice.</title>
        <authorList>
            <person name="Khanal S."/>
            <person name="Antony Babu S."/>
            <person name="Zhou X.G."/>
        </authorList>
    </citation>
    <scope>NUCLEOTIDE SEQUENCE</scope>
    <source>
        <strain evidence="4">TX3</strain>
    </source>
</reference>
<dbReference type="InterPro" id="IPR001623">
    <property type="entry name" value="DnaJ_domain"/>
</dbReference>
<dbReference type="AlphaFoldDB" id="A0AAN6GJQ0"/>
<gene>
    <name evidence="4" type="primary">SIS1</name>
    <name evidence="4" type="ORF">OC842_000207</name>
</gene>
<sequence>MGKDYYSILGVSKDASEDDIKKAYKKLALKWHPDRNKDKEEAAKKKFQELGEAFEVLTDSNKRAIFDQFGEEGLKGGAPPPGAGGAGGMPNFFGGGGMPGAGGARTFSFSTAGPGGGGGGFTPRDPNDIFASLFGNLGGGGLGGFSFGDDDGMPAGFGSAGGSGGRRAGSGGPGGNPFAAFGGMPGGMPGMGGAGAGFGGGMNGGGRPGSPPDVEVKDIEKPLQCSLEELYAGTTKKLKVSRRKLDGSSEDKVLTVTVKPGWKTGTKVRFSGAGNELSPSRSQDIVFVIEDKPHSRFKRENDDLRTFLPLPLSVALNPPKTGTPGSKVDIKTLDGRTVSVPYPTPPASSGRSHLAAVGPPKEGSASSKGLVTRITGEGMPISKSGGEKRGDMIIVWTLALPDPLGEGERVALLRALAGTSA</sequence>
<feature type="compositionally biased region" description="Gly residues" evidence="2">
    <location>
        <begin position="158"/>
        <end position="175"/>
    </location>
</feature>
<dbReference type="PANTHER" id="PTHR24078">
    <property type="entry name" value="DNAJ HOMOLOG SUBFAMILY C MEMBER"/>
    <property type="match status" value="1"/>
</dbReference>
<proteinExistence type="predicted"/>
<dbReference type="InterPro" id="IPR002939">
    <property type="entry name" value="DnaJ_C"/>
</dbReference>
<dbReference type="Gene3D" id="2.60.260.20">
    <property type="entry name" value="Urease metallochaperone UreE, N-terminal domain"/>
    <property type="match status" value="2"/>
</dbReference>
<dbReference type="CDD" id="cd10747">
    <property type="entry name" value="DnaJ_C"/>
    <property type="match status" value="1"/>
</dbReference>
<dbReference type="SUPFAM" id="SSF46565">
    <property type="entry name" value="Chaperone J-domain"/>
    <property type="match status" value="1"/>
</dbReference>
<dbReference type="CDD" id="cd06257">
    <property type="entry name" value="DnaJ"/>
    <property type="match status" value="1"/>
</dbReference>